<evidence type="ECO:0000256" key="1">
    <source>
        <dbReference type="ARBA" id="ARBA00007347"/>
    </source>
</evidence>
<evidence type="ECO:0000313" key="5">
    <source>
        <dbReference type="Proteomes" id="UP000620104"/>
    </source>
</evidence>
<keyword evidence="3" id="KW-0143">Chaperone</keyword>
<accession>A0A8H3TW86</accession>
<dbReference type="EMBL" id="BLZA01000030">
    <property type="protein sequence ID" value="GHJ88370.1"/>
    <property type="molecule type" value="Genomic_DNA"/>
</dbReference>
<gene>
    <name evidence="4" type="ORF">NliqN6_4772</name>
</gene>
<dbReference type="PANTHER" id="PTHR22977:SF5">
    <property type="entry name" value="COX ASSEMBLY MITOCHONDRIAL PROTEIN HOMOLOG"/>
    <property type="match status" value="1"/>
</dbReference>
<keyword evidence="2" id="KW-1015">Disulfide bond</keyword>
<keyword evidence="3" id="KW-0999">Mitochondrion inner membrane</keyword>
<dbReference type="OrthoDB" id="6224010at2759"/>
<dbReference type="AlphaFoldDB" id="A0A8H3TW86"/>
<comment type="function">
    <text evidence="3">Required for mitochondrial cytochrome c oxidase (COX) assembly and respiration.</text>
</comment>
<dbReference type="Pfam" id="PF08583">
    <property type="entry name" value="Cmc1"/>
    <property type="match status" value="1"/>
</dbReference>
<evidence type="ECO:0000313" key="4">
    <source>
        <dbReference type="EMBL" id="GHJ88370.1"/>
    </source>
</evidence>
<keyword evidence="3" id="KW-0496">Mitochondrion</keyword>
<sequence length="95" mass="11197">METLSRREESDLLERGKKEAMKHCEDIVKDFADCASGRTFSVIFACNGKLNDMKSCMKDYLSLERIDGMKRDYILNREQHREEAIREARNPTRKH</sequence>
<dbReference type="Proteomes" id="UP000620104">
    <property type="component" value="Unassembled WGS sequence"/>
</dbReference>
<organism evidence="4 5">
    <name type="scientific">Naganishia liquefaciens</name>
    <dbReference type="NCBI Taxonomy" id="104408"/>
    <lineage>
        <taxon>Eukaryota</taxon>
        <taxon>Fungi</taxon>
        <taxon>Dikarya</taxon>
        <taxon>Basidiomycota</taxon>
        <taxon>Agaricomycotina</taxon>
        <taxon>Tremellomycetes</taxon>
        <taxon>Filobasidiales</taxon>
        <taxon>Filobasidiaceae</taxon>
        <taxon>Naganishia</taxon>
    </lineage>
</organism>
<reference evidence="4" key="1">
    <citation type="submission" date="2020-07" db="EMBL/GenBank/DDBJ databases">
        <title>Draft Genome Sequence of a Deep-Sea Yeast, Naganishia (Cryptococcus) liquefaciens strain N6.</title>
        <authorList>
            <person name="Han Y.W."/>
            <person name="Kajitani R."/>
            <person name="Morimoto H."/>
            <person name="Parhat M."/>
            <person name="Tsubouchi H."/>
            <person name="Bakenova O."/>
            <person name="Ogata M."/>
            <person name="Argunhan B."/>
            <person name="Aoki R."/>
            <person name="Kajiwara S."/>
            <person name="Itoh T."/>
            <person name="Iwasaki H."/>
        </authorList>
    </citation>
    <scope>NUCLEOTIDE SEQUENCE</scope>
    <source>
        <strain evidence="4">N6</strain>
    </source>
</reference>
<dbReference type="InterPro" id="IPR013892">
    <property type="entry name" value="Cyt_c_biogenesis_Cmc1-like"/>
</dbReference>
<name>A0A8H3TW86_9TREE</name>
<proteinExistence type="inferred from homology"/>
<keyword evidence="5" id="KW-1185">Reference proteome</keyword>
<keyword evidence="3" id="KW-0472">Membrane</keyword>
<evidence type="ECO:0000256" key="2">
    <source>
        <dbReference type="ARBA" id="ARBA00023157"/>
    </source>
</evidence>
<evidence type="ECO:0000256" key="3">
    <source>
        <dbReference type="RuleBase" id="RU364104"/>
    </source>
</evidence>
<dbReference type="PANTHER" id="PTHR22977">
    <property type="entry name" value="COX ASSEMBLY MITOCHONDRIAL PROTEIN"/>
    <property type="match status" value="1"/>
</dbReference>
<dbReference type="GO" id="GO:0005743">
    <property type="term" value="C:mitochondrial inner membrane"/>
    <property type="evidence" value="ECO:0007669"/>
    <property type="project" value="UniProtKB-SubCell"/>
</dbReference>
<protein>
    <recommendedName>
        <fullName evidence="3">COX assembly mitochondrial protein</fullName>
    </recommendedName>
</protein>
<comment type="similarity">
    <text evidence="1 3">Belongs to the CMC family.</text>
</comment>
<comment type="subcellular location">
    <subcellularLocation>
        <location evidence="3">Mitochondrion inner membrane</location>
    </subcellularLocation>
</comment>
<comment type="caution">
    <text evidence="4">The sequence shown here is derived from an EMBL/GenBank/DDBJ whole genome shotgun (WGS) entry which is preliminary data.</text>
</comment>